<dbReference type="Proteomes" id="UP001597508">
    <property type="component" value="Unassembled WGS sequence"/>
</dbReference>
<dbReference type="InterPro" id="IPR008969">
    <property type="entry name" value="CarboxyPept-like_regulatory"/>
</dbReference>
<dbReference type="PANTHER" id="PTHR30329">
    <property type="entry name" value="STATOR ELEMENT OF FLAGELLAR MOTOR COMPLEX"/>
    <property type="match status" value="1"/>
</dbReference>
<accession>A0ABW5LNA5</accession>
<reference evidence="7" key="1">
    <citation type="journal article" date="2019" name="Int. J. Syst. Evol. Microbiol.">
        <title>The Global Catalogue of Microorganisms (GCM) 10K type strain sequencing project: providing services to taxonomists for standard genome sequencing and annotation.</title>
        <authorList>
            <consortium name="The Broad Institute Genomics Platform"/>
            <consortium name="The Broad Institute Genome Sequencing Center for Infectious Disease"/>
            <person name="Wu L."/>
            <person name="Ma J."/>
        </authorList>
    </citation>
    <scope>NUCLEOTIDE SEQUENCE [LARGE SCALE GENOMIC DNA]</scope>
    <source>
        <strain evidence="7">KCTC 52127</strain>
    </source>
</reference>
<dbReference type="RefSeq" id="WP_379664861.1">
    <property type="nucleotide sequence ID" value="NZ_JBHULH010000001.1"/>
</dbReference>
<feature type="domain" description="OmpA-like" evidence="5">
    <location>
        <begin position="511"/>
        <end position="632"/>
    </location>
</feature>
<comment type="subcellular location">
    <subcellularLocation>
        <location evidence="1">Cell outer membrane</location>
    </subcellularLocation>
</comment>
<dbReference type="PRINTS" id="PR01021">
    <property type="entry name" value="OMPADOMAIN"/>
</dbReference>
<dbReference type="InterPro" id="IPR050330">
    <property type="entry name" value="Bact_OuterMem_StrucFunc"/>
</dbReference>
<dbReference type="Gene3D" id="3.30.1330.60">
    <property type="entry name" value="OmpA-like domain"/>
    <property type="match status" value="1"/>
</dbReference>
<dbReference type="InterPro" id="IPR006664">
    <property type="entry name" value="OMP_bac"/>
</dbReference>
<evidence type="ECO:0000313" key="7">
    <source>
        <dbReference type="Proteomes" id="UP001597508"/>
    </source>
</evidence>
<comment type="caution">
    <text evidence="6">The sequence shown here is derived from an EMBL/GenBank/DDBJ whole genome shotgun (WGS) entry which is preliminary data.</text>
</comment>
<dbReference type="Gene3D" id="2.120.10.30">
    <property type="entry name" value="TolB, C-terminal domain"/>
    <property type="match status" value="1"/>
</dbReference>
<organism evidence="6 7">
    <name type="scientific">Pseudotenacibaculum haliotis</name>
    <dbReference type="NCBI Taxonomy" id="1862138"/>
    <lineage>
        <taxon>Bacteria</taxon>
        <taxon>Pseudomonadati</taxon>
        <taxon>Bacteroidota</taxon>
        <taxon>Flavobacteriia</taxon>
        <taxon>Flavobacteriales</taxon>
        <taxon>Flavobacteriaceae</taxon>
        <taxon>Pseudotenacibaculum</taxon>
    </lineage>
</organism>
<dbReference type="SUPFAM" id="SSF49464">
    <property type="entry name" value="Carboxypeptidase regulatory domain-like"/>
    <property type="match status" value="1"/>
</dbReference>
<evidence type="ECO:0000256" key="4">
    <source>
        <dbReference type="PROSITE-ProRule" id="PRU00473"/>
    </source>
</evidence>
<dbReference type="Pfam" id="PF00691">
    <property type="entry name" value="OmpA"/>
    <property type="match status" value="1"/>
</dbReference>
<evidence type="ECO:0000259" key="5">
    <source>
        <dbReference type="PROSITE" id="PS51123"/>
    </source>
</evidence>
<name>A0ABW5LNA5_9FLAO</name>
<dbReference type="Gene3D" id="2.60.40.1120">
    <property type="entry name" value="Carboxypeptidase-like, regulatory domain"/>
    <property type="match status" value="1"/>
</dbReference>
<evidence type="ECO:0000313" key="6">
    <source>
        <dbReference type="EMBL" id="MFD2566140.1"/>
    </source>
</evidence>
<evidence type="ECO:0000256" key="3">
    <source>
        <dbReference type="ARBA" id="ARBA00023237"/>
    </source>
</evidence>
<dbReference type="PANTHER" id="PTHR30329:SF21">
    <property type="entry name" value="LIPOPROTEIN YIAD-RELATED"/>
    <property type="match status" value="1"/>
</dbReference>
<dbReference type="InterPro" id="IPR036737">
    <property type="entry name" value="OmpA-like_sf"/>
</dbReference>
<dbReference type="EMBL" id="JBHULH010000001">
    <property type="protein sequence ID" value="MFD2566140.1"/>
    <property type="molecule type" value="Genomic_DNA"/>
</dbReference>
<evidence type="ECO:0000256" key="1">
    <source>
        <dbReference type="ARBA" id="ARBA00004442"/>
    </source>
</evidence>
<keyword evidence="2 4" id="KW-0472">Membrane</keyword>
<dbReference type="InterPro" id="IPR011042">
    <property type="entry name" value="6-blade_b-propeller_TolB-like"/>
</dbReference>
<keyword evidence="7" id="KW-1185">Reference proteome</keyword>
<dbReference type="Pfam" id="PF07676">
    <property type="entry name" value="PD40"/>
    <property type="match status" value="3"/>
</dbReference>
<gene>
    <name evidence="6" type="ORF">ACFSRZ_02075</name>
</gene>
<sequence length="632" mass="71917">MKKSLIKIVPIILFTLGSFTMTSQNKRMQKADEKYNQFAYADASELYLSLVEKGVTSGDIYLKLGNSLYFNAKYKEASKWYAKFYAQKKGHNDLLFLLRYAQSLQAIGNKTEGQKIYADFAKLAKASNSSAKTVEDHITMIELNSNRYHMNSLTINSSYIDFGSFYRNDTLYFSSSRNRRAINNRIDAWNNDRFLDLYSSYYNATEDDFTTPERMKGDLNSKFHESSAIITKDGSTMYFTRSSNQATDDSKTHLKIYRAFKINGRWSNFEDLSINQNDFSNAHPALSPDEKTLFFVSNMPGSLGETDIYSVEIYDNGSLGKPKNMGALINTSGRESFPFVSAENELYFSSDGHFGLGGYDVFYIDLEADTNLVLNVGTPINSPQDDFAFSVLKPKQKGFMSSNRTGIDNIYKIKELKSIKDNLYIEISGIVRDKDSDSPISNSSITITDERGKVVANTFSDDQGSFQTTINQFMSHHIKASKNEYLSDSLLIPIRKEHTIVQLRLKKEEIEKILPITFNTTIYYDFNKTNIRSKETVTLDEVITILNDNPTVRIRISSHSDSRGSAKYNQLLSEKRTEQVIQYFVKRGIDASRIVGESFGESQPINDCRDGKKCSKSQHQLNRRTEISVLNN</sequence>
<dbReference type="PROSITE" id="PS51123">
    <property type="entry name" value="OMPA_2"/>
    <property type="match status" value="1"/>
</dbReference>
<evidence type="ECO:0000256" key="2">
    <source>
        <dbReference type="ARBA" id="ARBA00023136"/>
    </source>
</evidence>
<dbReference type="SUPFAM" id="SSF103088">
    <property type="entry name" value="OmpA-like"/>
    <property type="match status" value="1"/>
</dbReference>
<dbReference type="Gene3D" id="1.25.40.10">
    <property type="entry name" value="Tetratricopeptide repeat domain"/>
    <property type="match status" value="1"/>
</dbReference>
<keyword evidence="3" id="KW-0998">Cell outer membrane</keyword>
<dbReference type="SUPFAM" id="SSF82171">
    <property type="entry name" value="DPP6 N-terminal domain-like"/>
    <property type="match status" value="1"/>
</dbReference>
<dbReference type="InterPro" id="IPR011659">
    <property type="entry name" value="WD40"/>
</dbReference>
<dbReference type="InterPro" id="IPR006665">
    <property type="entry name" value="OmpA-like"/>
</dbReference>
<protein>
    <submittedName>
        <fullName evidence="6">OmpA family protein</fullName>
    </submittedName>
</protein>
<dbReference type="CDD" id="cd07185">
    <property type="entry name" value="OmpA_C-like"/>
    <property type="match status" value="1"/>
</dbReference>
<dbReference type="InterPro" id="IPR011990">
    <property type="entry name" value="TPR-like_helical_dom_sf"/>
</dbReference>
<proteinExistence type="predicted"/>